<dbReference type="InterPro" id="IPR018946">
    <property type="entry name" value="PhoD-like_MPP"/>
</dbReference>
<dbReference type="CDD" id="cd07389">
    <property type="entry name" value="MPP_PhoD"/>
    <property type="match status" value="1"/>
</dbReference>
<dbReference type="GeneID" id="89939501"/>
<dbReference type="EMBL" id="MU853345">
    <property type="protein sequence ID" value="KAK4111705.1"/>
    <property type="molecule type" value="Genomic_DNA"/>
</dbReference>
<dbReference type="PANTHER" id="PTHR43606:SF7">
    <property type="entry name" value="PHOSPHATASE, PUTATIVE (AFU_ORTHOLOGUE AFUA_6G08710)-RELATED"/>
    <property type="match status" value="1"/>
</dbReference>
<dbReference type="InterPro" id="IPR038607">
    <property type="entry name" value="PhoD-like_sf"/>
</dbReference>
<feature type="domain" description="PhoD-like phosphatase metallophosphatase" evidence="1">
    <location>
        <begin position="195"/>
        <end position="558"/>
    </location>
</feature>
<dbReference type="InterPro" id="IPR052900">
    <property type="entry name" value="Phospholipid_Metab_Enz"/>
</dbReference>
<dbReference type="Pfam" id="PF16655">
    <property type="entry name" value="PhoD_N"/>
    <property type="match status" value="1"/>
</dbReference>
<dbReference type="Gene3D" id="3.60.21.70">
    <property type="entry name" value="PhoD-like phosphatase"/>
    <property type="match status" value="1"/>
</dbReference>
<evidence type="ECO:0000259" key="2">
    <source>
        <dbReference type="Pfam" id="PF16655"/>
    </source>
</evidence>
<accession>A0AAN6TC99</accession>
<evidence type="ECO:0000313" key="3">
    <source>
        <dbReference type="EMBL" id="KAK4111705.1"/>
    </source>
</evidence>
<dbReference type="PANTHER" id="PTHR43606">
    <property type="entry name" value="PHOSPHATASE, PUTATIVE (AFU_ORTHOLOGUE AFUA_6G08710)-RELATED"/>
    <property type="match status" value="1"/>
</dbReference>
<dbReference type="Gene3D" id="2.60.40.380">
    <property type="entry name" value="Purple acid phosphatase-like, N-terminal"/>
    <property type="match status" value="1"/>
</dbReference>
<comment type="caution">
    <text evidence="3">The sequence shown here is derived from an EMBL/GenBank/DDBJ whole genome shotgun (WGS) entry which is preliminary data.</text>
</comment>
<dbReference type="InterPro" id="IPR032093">
    <property type="entry name" value="PhoD_N"/>
</dbReference>
<gene>
    <name evidence="3" type="ORF">N656DRAFT_780444</name>
</gene>
<dbReference type="InterPro" id="IPR029052">
    <property type="entry name" value="Metallo-depent_PP-like"/>
</dbReference>
<name>A0AAN6TC99_9PEZI</name>
<dbReference type="Proteomes" id="UP001302812">
    <property type="component" value="Unassembled WGS sequence"/>
</dbReference>
<reference evidence="3" key="2">
    <citation type="submission" date="2023-05" db="EMBL/GenBank/DDBJ databases">
        <authorList>
            <consortium name="Lawrence Berkeley National Laboratory"/>
            <person name="Steindorff A."/>
            <person name="Hensen N."/>
            <person name="Bonometti L."/>
            <person name="Westerberg I."/>
            <person name="Brannstrom I.O."/>
            <person name="Guillou S."/>
            <person name="Cros-Aarteil S."/>
            <person name="Calhoun S."/>
            <person name="Haridas S."/>
            <person name="Kuo A."/>
            <person name="Mondo S."/>
            <person name="Pangilinan J."/>
            <person name="Riley R."/>
            <person name="Labutti K."/>
            <person name="Andreopoulos B."/>
            <person name="Lipzen A."/>
            <person name="Chen C."/>
            <person name="Yanf M."/>
            <person name="Daum C."/>
            <person name="Ng V."/>
            <person name="Clum A."/>
            <person name="Ohm R."/>
            <person name="Martin F."/>
            <person name="Silar P."/>
            <person name="Natvig D."/>
            <person name="Lalanne C."/>
            <person name="Gautier V."/>
            <person name="Ament-Velasquez S.L."/>
            <person name="Kruys A."/>
            <person name="Hutchinson M.I."/>
            <person name="Powell A.J."/>
            <person name="Barry K."/>
            <person name="Miller A.N."/>
            <person name="Grigoriev I.V."/>
            <person name="Debuchy R."/>
            <person name="Gladieux P."/>
            <person name="Thoren M.H."/>
            <person name="Johannesson H."/>
        </authorList>
    </citation>
    <scope>NUCLEOTIDE SEQUENCE</scope>
    <source>
        <strain evidence="3">CBS 508.74</strain>
    </source>
</reference>
<keyword evidence="4" id="KW-1185">Reference proteome</keyword>
<evidence type="ECO:0000259" key="1">
    <source>
        <dbReference type="Pfam" id="PF09423"/>
    </source>
</evidence>
<reference evidence="3" key="1">
    <citation type="journal article" date="2023" name="Mol. Phylogenet. Evol.">
        <title>Genome-scale phylogeny and comparative genomics of the fungal order Sordariales.</title>
        <authorList>
            <person name="Hensen N."/>
            <person name="Bonometti L."/>
            <person name="Westerberg I."/>
            <person name="Brannstrom I.O."/>
            <person name="Guillou S."/>
            <person name="Cros-Aarteil S."/>
            <person name="Calhoun S."/>
            <person name="Haridas S."/>
            <person name="Kuo A."/>
            <person name="Mondo S."/>
            <person name="Pangilinan J."/>
            <person name="Riley R."/>
            <person name="LaButti K."/>
            <person name="Andreopoulos B."/>
            <person name="Lipzen A."/>
            <person name="Chen C."/>
            <person name="Yan M."/>
            <person name="Daum C."/>
            <person name="Ng V."/>
            <person name="Clum A."/>
            <person name="Steindorff A."/>
            <person name="Ohm R.A."/>
            <person name="Martin F."/>
            <person name="Silar P."/>
            <person name="Natvig D.O."/>
            <person name="Lalanne C."/>
            <person name="Gautier V."/>
            <person name="Ament-Velasquez S.L."/>
            <person name="Kruys A."/>
            <person name="Hutchinson M.I."/>
            <person name="Powell A.J."/>
            <person name="Barry K."/>
            <person name="Miller A.N."/>
            <person name="Grigoriev I.V."/>
            <person name="Debuchy R."/>
            <person name="Gladieux P."/>
            <person name="Hiltunen Thoren M."/>
            <person name="Johannesson H."/>
        </authorList>
    </citation>
    <scope>NUCLEOTIDE SEQUENCE</scope>
    <source>
        <strain evidence="3">CBS 508.74</strain>
    </source>
</reference>
<feature type="domain" description="Phospholipase D N-terminal" evidence="2">
    <location>
        <begin position="63"/>
        <end position="180"/>
    </location>
</feature>
<evidence type="ECO:0000313" key="4">
    <source>
        <dbReference type="Proteomes" id="UP001302812"/>
    </source>
</evidence>
<dbReference type="SUPFAM" id="SSF56300">
    <property type="entry name" value="Metallo-dependent phosphatases"/>
    <property type="match status" value="1"/>
</dbReference>
<sequence length="628" mass="70599">MKHFAVFGVGIGLAAPATAFYTGNINYFSPSQHHPSLGVSIRKVAARTHSNSPWSPNQLNFTHGVASGDPLEDSVILWTRAAPTSDNDASNITVSGYVDLYSHETDAYVRASKAPVCVEWKVSKKQDLSHPVSSGTAYTSSDIDFTVKVEAKGLKPFTQYFYQFNICKSNNTSPLGRTKTLPSKKGKVHSPIRIAIYSCSNYPFGFFNAYGNTVRKDSADYVIHLGDYIYEYKNGYYGWGNAYDRIPLPDREIFTLYDYRKRIATYRTDLDLLASHQQFPWIPVWDDHEVADNTYRDGMSELNNTENSFISDGGVAVDQRKMNAVRAYFEWMPIRQVDMDDNLRIWRDFQFGDLFDLLMLDTRQYDRSITDLYWNTDYVHAISNDTGRSLMGPRQEAWFYRKLRESSSRGAAWRIVGNQIIFSRMNESLAFGNENPLNYDQWDGYQANRNRTLNTLYENKINNTIFLAGDSHASWVSDLAWLDTKAYDPESGAGAIGVELAGSAVSSPCPAGQNITLTAANAGSAWLTAANRELQWQDLYYRGYFELSIGYDAVNASFFGLPSVTTRNGYEIPLANFTIKHNANRLDRQAASFGVKTVESGSLKGGKTVGTNLTFDTSTGEWFVFTGK</sequence>
<protein>
    <submittedName>
        <fullName evidence="3">PhoD-like phosphatase</fullName>
    </submittedName>
</protein>
<organism evidence="3 4">
    <name type="scientific">Canariomyces notabilis</name>
    <dbReference type="NCBI Taxonomy" id="2074819"/>
    <lineage>
        <taxon>Eukaryota</taxon>
        <taxon>Fungi</taxon>
        <taxon>Dikarya</taxon>
        <taxon>Ascomycota</taxon>
        <taxon>Pezizomycotina</taxon>
        <taxon>Sordariomycetes</taxon>
        <taxon>Sordariomycetidae</taxon>
        <taxon>Sordariales</taxon>
        <taxon>Chaetomiaceae</taxon>
        <taxon>Canariomyces</taxon>
    </lineage>
</organism>
<dbReference type="AlphaFoldDB" id="A0AAN6TC99"/>
<proteinExistence type="predicted"/>
<dbReference type="RefSeq" id="XP_064669275.1">
    <property type="nucleotide sequence ID" value="XM_064815376.1"/>
</dbReference>
<dbReference type="Pfam" id="PF09423">
    <property type="entry name" value="PhoD"/>
    <property type="match status" value="1"/>
</dbReference>